<dbReference type="PROSITE" id="PS50048">
    <property type="entry name" value="ZN2_CY6_FUNGAL_2"/>
    <property type="match status" value="1"/>
</dbReference>
<dbReference type="Pfam" id="PF00172">
    <property type="entry name" value="Zn_clus"/>
    <property type="match status" value="1"/>
</dbReference>
<feature type="region of interest" description="Disordered" evidence="6">
    <location>
        <begin position="126"/>
        <end position="187"/>
    </location>
</feature>
<dbReference type="CDD" id="cd00067">
    <property type="entry name" value="GAL4"/>
    <property type="match status" value="1"/>
</dbReference>
<evidence type="ECO:0000256" key="6">
    <source>
        <dbReference type="SAM" id="MobiDB-lite"/>
    </source>
</evidence>
<keyword evidence="3" id="KW-0805">Transcription regulation</keyword>
<comment type="subcellular location">
    <subcellularLocation>
        <location evidence="1">Nucleus</location>
    </subcellularLocation>
</comment>
<dbReference type="GO" id="GO:0005634">
    <property type="term" value="C:nucleus"/>
    <property type="evidence" value="ECO:0007669"/>
    <property type="project" value="UniProtKB-SubCell"/>
</dbReference>
<accession>A0AAD7U3Q0</accession>
<dbReference type="GO" id="GO:0008270">
    <property type="term" value="F:zinc ion binding"/>
    <property type="evidence" value="ECO:0007669"/>
    <property type="project" value="InterPro"/>
</dbReference>
<dbReference type="InterPro" id="IPR036864">
    <property type="entry name" value="Zn2-C6_fun-type_DNA-bd_sf"/>
</dbReference>
<dbReference type="InterPro" id="IPR050815">
    <property type="entry name" value="TF_fung"/>
</dbReference>
<protein>
    <recommendedName>
        <fullName evidence="7">Zn(2)-C6 fungal-type domain-containing protein</fullName>
    </recommendedName>
</protein>
<feature type="compositionally biased region" description="Polar residues" evidence="6">
    <location>
        <begin position="135"/>
        <end position="152"/>
    </location>
</feature>
<dbReference type="SMART" id="SM00066">
    <property type="entry name" value="GAL4"/>
    <property type="match status" value="1"/>
</dbReference>
<evidence type="ECO:0000259" key="7">
    <source>
        <dbReference type="PROSITE" id="PS50048"/>
    </source>
</evidence>
<feature type="domain" description="Zn(2)-C6 fungal-type" evidence="7">
    <location>
        <begin position="195"/>
        <end position="228"/>
    </location>
</feature>
<dbReference type="AlphaFoldDB" id="A0AAD7U3Q0"/>
<dbReference type="SUPFAM" id="SSF57701">
    <property type="entry name" value="Zn2/Cys6 DNA-binding domain"/>
    <property type="match status" value="1"/>
</dbReference>
<evidence type="ECO:0000313" key="8">
    <source>
        <dbReference type="EMBL" id="KAJ8501969.1"/>
    </source>
</evidence>
<dbReference type="PANTHER" id="PTHR47338:SF29">
    <property type="entry name" value="ZN(2)-C6 FUNGAL-TYPE DOMAIN-CONTAINING PROTEIN"/>
    <property type="match status" value="1"/>
</dbReference>
<comment type="caution">
    <text evidence="8">The sequence shown here is derived from an EMBL/GenBank/DDBJ whole genome shotgun (WGS) entry which is preliminary data.</text>
</comment>
<reference evidence="8" key="1">
    <citation type="submission" date="2022-11" db="EMBL/GenBank/DDBJ databases">
        <title>Genome Sequence of Cubamyces cubensis.</title>
        <authorList>
            <person name="Buettner E."/>
        </authorList>
    </citation>
    <scope>NUCLEOTIDE SEQUENCE</scope>
    <source>
        <strain evidence="8">MPL-01</strain>
    </source>
</reference>
<feature type="compositionally biased region" description="Polar residues" evidence="6">
    <location>
        <begin position="272"/>
        <end position="286"/>
    </location>
</feature>
<evidence type="ECO:0000256" key="3">
    <source>
        <dbReference type="ARBA" id="ARBA00023015"/>
    </source>
</evidence>
<keyword evidence="5" id="KW-0539">Nucleus</keyword>
<evidence type="ECO:0000256" key="1">
    <source>
        <dbReference type="ARBA" id="ARBA00004123"/>
    </source>
</evidence>
<keyword evidence="2" id="KW-0479">Metal-binding</keyword>
<feature type="compositionally biased region" description="Low complexity" evidence="6">
    <location>
        <begin position="30"/>
        <end position="41"/>
    </location>
</feature>
<sequence length="1045" mass="115399">MSGTHPFPLSDHRSSYPSQDSSPAYPPAPATSSYAYPQYPSRTPNYEASHGRVDPATAASISGMFHHQEDSPQQHYPRPGYSGDAFSHPPPHSESREQLWQYSAPPTEGFRPRLDQQQHDVGVPSEYQLPMSHGQPVTSSSHGPNMSTSVQPSSVRPGASGSSGGRSRREKPRLELAPDQPLTTQGKPRTRVYVACVQCRGRKIRCDGAKPVCHNCSRRTENPNQCTYDTAPKRRGPDRVPGARQRSAGGPAEKPRRRRRPPPIESAGHTLESPQSASTSPIDYKSISYSPTGHPYMTEHAGVHPEGLTIIHGAMTALSSRTGRSTRTPQAAAYEANPLGSPLSDMPQLVGYAVGVPVSLPPPLGLAGSEEEYEYGEGGAGGSEHKAVIAPDPGLQFTRETWWDALLVLYATEGNENTTQNITADLRAIFRASPYWLNFINLPRFFGSLLDPRARHGIQPSLILGALALSTFFRSHEGELGARGRARALKLRDQAQSALEASLSSRWIDHSLVQAAWLIAFFEICAHPLHSTARVCSSMGMLDSLLRSMGLLLIDAEDPRVSIFTSSVPSVADASAPRLDPLYSDELSLQAHNGGRLDPLAIANNPTQVAQQWQLEQPLSPLATRPLAPLQSPIYTNPLGGEAFPMPPPETQSPEQQLSAFHGHTEQQTQSLARSESCSCMSFTLGHTWPVVHEYAPLWDMTPTWQSQWTESEIRKEECRRLVWSSVMLTAGHSSYTAASPELHVQQLYLMDPRNYALLFPGESLTYTDGSGDPSAVKPPDKDSVWALYVRAMLMWNSCIRVRADTTMPDAEKAQFALAAWREIDAIEEALKRHTCGIERSFLFQGRELLFKHANLLFYRKKADEWLTHLASLAKRMLNAGLPSVTGLPAASLAKRPFLLFWFMSQMERYVAVVELCTAAFMCLTVPLVFRPRRPTLICTRLAYLSSDAPRDSLVPTRAQRNGSRSLTLWSYDRSLSLALDVAKALSRPVQYLMSLWPCPEQRRRWEDLHQKLISSCYAAGIPLANPNTARTPSIQEIPVILTQS</sequence>
<feature type="region of interest" description="Disordered" evidence="6">
    <location>
        <begin position="210"/>
        <end position="286"/>
    </location>
</feature>
<evidence type="ECO:0000256" key="5">
    <source>
        <dbReference type="ARBA" id="ARBA00023242"/>
    </source>
</evidence>
<dbReference type="InterPro" id="IPR001138">
    <property type="entry name" value="Zn2Cys6_DnaBD"/>
</dbReference>
<dbReference type="Gene3D" id="4.10.240.10">
    <property type="entry name" value="Zn(2)-C6 fungal-type DNA-binding domain"/>
    <property type="match status" value="1"/>
</dbReference>
<evidence type="ECO:0000313" key="9">
    <source>
        <dbReference type="Proteomes" id="UP001215151"/>
    </source>
</evidence>
<keyword evidence="4" id="KW-0804">Transcription</keyword>
<gene>
    <name evidence="8" type="ORF">ONZ51_g330</name>
</gene>
<dbReference type="GO" id="GO:0000981">
    <property type="term" value="F:DNA-binding transcription factor activity, RNA polymerase II-specific"/>
    <property type="evidence" value="ECO:0007669"/>
    <property type="project" value="InterPro"/>
</dbReference>
<name>A0AAD7U3Q0_9APHY</name>
<keyword evidence="9" id="KW-1185">Reference proteome</keyword>
<dbReference type="Proteomes" id="UP001215151">
    <property type="component" value="Unassembled WGS sequence"/>
</dbReference>
<feature type="region of interest" description="Disordered" evidence="6">
    <location>
        <begin position="1"/>
        <end position="113"/>
    </location>
</feature>
<feature type="region of interest" description="Disordered" evidence="6">
    <location>
        <begin position="648"/>
        <end position="669"/>
    </location>
</feature>
<evidence type="ECO:0000256" key="2">
    <source>
        <dbReference type="ARBA" id="ARBA00022723"/>
    </source>
</evidence>
<organism evidence="8 9">
    <name type="scientific">Trametes cubensis</name>
    <dbReference type="NCBI Taxonomy" id="1111947"/>
    <lineage>
        <taxon>Eukaryota</taxon>
        <taxon>Fungi</taxon>
        <taxon>Dikarya</taxon>
        <taxon>Basidiomycota</taxon>
        <taxon>Agaricomycotina</taxon>
        <taxon>Agaricomycetes</taxon>
        <taxon>Polyporales</taxon>
        <taxon>Polyporaceae</taxon>
        <taxon>Trametes</taxon>
    </lineage>
</organism>
<dbReference type="EMBL" id="JAPEVG010000003">
    <property type="protein sequence ID" value="KAJ8501969.1"/>
    <property type="molecule type" value="Genomic_DNA"/>
</dbReference>
<proteinExistence type="predicted"/>
<evidence type="ECO:0000256" key="4">
    <source>
        <dbReference type="ARBA" id="ARBA00023163"/>
    </source>
</evidence>
<dbReference type="PANTHER" id="PTHR47338">
    <property type="entry name" value="ZN(II)2CYS6 TRANSCRIPTION FACTOR (EUROFUNG)-RELATED"/>
    <property type="match status" value="1"/>
</dbReference>